<evidence type="ECO:0000259" key="8">
    <source>
        <dbReference type="Pfam" id="PF00156"/>
    </source>
</evidence>
<gene>
    <name evidence="7" type="primary">pyrE</name>
    <name evidence="9" type="ORF">A2290_00495</name>
</gene>
<comment type="caution">
    <text evidence="7">Lacks conserved residue(s) required for the propagation of feature annotation.</text>
</comment>
<comment type="similarity">
    <text evidence="7">Belongs to the purine/pyrimidine phosphoribosyltransferase family. PyrE subfamily.</text>
</comment>
<feature type="binding site" description="in other chain" evidence="7">
    <location>
        <position position="97"/>
    </location>
    <ligand>
        <name>5-phospho-alpha-D-ribose 1-diphosphate</name>
        <dbReference type="ChEBI" id="CHEBI:58017"/>
        <note>ligand shared between dimeric partners</note>
    </ligand>
</feature>
<dbReference type="PANTHER" id="PTHR19278">
    <property type="entry name" value="OROTATE PHOSPHORIBOSYLTRANSFERASE"/>
    <property type="match status" value="1"/>
</dbReference>
<keyword evidence="6 7" id="KW-0665">Pyrimidine biosynthesis</keyword>
<comment type="function">
    <text evidence="7">Catalyzes the transfer of a ribosyl phosphate group from 5-phosphoribose 1-diphosphate to orotate, leading to the formation of orotidine monophosphate (OMP).</text>
</comment>
<evidence type="ECO:0000256" key="5">
    <source>
        <dbReference type="ARBA" id="ARBA00022842"/>
    </source>
</evidence>
<feature type="binding site" evidence="7">
    <location>
        <position position="154"/>
    </location>
    <ligand>
        <name>orotate</name>
        <dbReference type="ChEBI" id="CHEBI:30839"/>
    </ligand>
</feature>
<comment type="pathway">
    <text evidence="1 7">Pyrimidine metabolism; UMP biosynthesis via de novo pathway; UMP from orotate: step 1/2.</text>
</comment>
<dbReference type="NCBIfam" id="TIGR00336">
    <property type="entry name" value="pyrE"/>
    <property type="match status" value="1"/>
</dbReference>
<dbReference type="AlphaFoldDB" id="A0A1F4S132"/>
<dbReference type="InterPro" id="IPR023031">
    <property type="entry name" value="OPRT"/>
</dbReference>
<keyword evidence="3 7" id="KW-0328">Glycosyltransferase</keyword>
<proteinExistence type="inferred from homology"/>
<keyword evidence="5 7" id="KW-0460">Magnesium</keyword>
<organism evidence="9 10">
    <name type="scientific">candidate division WOR-1 bacterium RIFOXYB2_FULL_36_35</name>
    <dbReference type="NCBI Taxonomy" id="1802578"/>
    <lineage>
        <taxon>Bacteria</taxon>
        <taxon>Bacillati</taxon>
        <taxon>Saganbacteria</taxon>
    </lineage>
</organism>
<feature type="binding site" evidence="7">
    <location>
        <position position="96"/>
    </location>
    <ligand>
        <name>5-phospho-alpha-D-ribose 1-diphosphate</name>
        <dbReference type="ChEBI" id="CHEBI:58017"/>
        <note>ligand shared between dimeric partners</note>
    </ligand>
</feature>
<feature type="domain" description="Phosphoribosyltransferase" evidence="8">
    <location>
        <begin position="45"/>
        <end position="160"/>
    </location>
</feature>
<protein>
    <recommendedName>
        <fullName evidence="2 7">Orotate phosphoribosyltransferase</fullName>
        <shortName evidence="7">OPRT</shortName>
        <shortName evidence="7">OPRTase</shortName>
        <ecNumber evidence="2 7">2.4.2.10</ecNumber>
    </recommendedName>
</protein>
<dbReference type="GO" id="GO:0004588">
    <property type="term" value="F:orotate phosphoribosyltransferase activity"/>
    <property type="evidence" value="ECO:0007669"/>
    <property type="project" value="UniProtKB-UniRule"/>
</dbReference>
<dbReference type="HAMAP" id="MF_01208">
    <property type="entry name" value="PyrE"/>
    <property type="match status" value="1"/>
</dbReference>
<dbReference type="UniPathway" id="UPA00070">
    <property type="reaction ID" value="UER00119"/>
</dbReference>
<dbReference type="InterPro" id="IPR004467">
    <property type="entry name" value="Or_phspho_trans_dom"/>
</dbReference>
<comment type="catalytic activity">
    <reaction evidence="7">
        <text>orotidine 5'-phosphate + diphosphate = orotate + 5-phospho-alpha-D-ribose 1-diphosphate</text>
        <dbReference type="Rhea" id="RHEA:10380"/>
        <dbReference type="ChEBI" id="CHEBI:30839"/>
        <dbReference type="ChEBI" id="CHEBI:33019"/>
        <dbReference type="ChEBI" id="CHEBI:57538"/>
        <dbReference type="ChEBI" id="CHEBI:58017"/>
        <dbReference type="EC" id="2.4.2.10"/>
    </reaction>
</comment>
<sequence length="180" mass="19485">MAKEVNSMLNELKKLLRETGAFKTGEFTLSSGKKSNFYIDCRRITLHPQGAKLIGKIILEKIKGMKIDAVGGMTLGADPIIGAVITLSDIPGFIVRKKEKTHGTGQKIEGIIEAGFNVLIVEDVSTTGGSALQAIEAVEAVGAKVVKVISVVDREEGASEAFKRYDFDPIFRKSELIHKP</sequence>
<evidence type="ECO:0000256" key="2">
    <source>
        <dbReference type="ARBA" id="ARBA00011971"/>
    </source>
</evidence>
<dbReference type="Gene3D" id="3.40.50.2020">
    <property type="match status" value="1"/>
</dbReference>
<dbReference type="GO" id="GO:0044205">
    <property type="term" value="P:'de novo' UMP biosynthetic process"/>
    <property type="evidence" value="ECO:0007669"/>
    <property type="project" value="UniProtKB-UniRule"/>
</dbReference>
<evidence type="ECO:0000256" key="4">
    <source>
        <dbReference type="ARBA" id="ARBA00022679"/>
    </source>
</evidence>
<dbReference type="InterPro" id="IPR029057">
    <property type="entry name" value="PRTase-like"/>
</dbReference>
<keyword evidence="4 7" id="KW-0808">Transferase</keyword>
<feature type="binding site" evidence="7">
    <location>
        <position position="102"/>
    </location>
    <ligand>
        <name>5-phospho-alpha-D-ribose 1-diphosphate</name>
        <dbReference type="ChEBI" id="CHEBI:58017"/>
        <note>ligand shared between dimeric partners</note>
    </ligand>
</feature>
<name>A0A1F4S132_UNCSA</name>
<comment type="subunit">
    <text evidence="7">Homodimer.</text>
</comment>
<dbReference type="FunFam" id="3.40.50.2020:FF:000029">
    <property type="entry name" value="Orotate phosphoribosyltransferase"/>
    <property type="match status" value="1"/>
</dbReference>
<evidence type="ECO:0000256" key="6">
    <source>
        <dbReference type="ARBA" id="ARBA00022975"/>
    </source>
</evidence>
<reference evidence="9 10" key="1">
    <citation type="journal article" date="2016" name="Nat. Commun.">
        <title>Thousands of microbial genomes shed light on interconnected biogeochemical processes in an aquifer system.</title>
        <authorList>
            <person name="Anantharaman K."/>
            <person name="Brown C.T."/>
            <person name="Hug L.A."/>
            <person name="Sharon I."/>
            <person name="Castelle C.J."/>
            <person name="Probst A.J."/>
            <person name="Thomas B.C."/>
            <person name="Singh A."/>
            <person name="Wilkins M.J."/>
            <person name="Karaoz U."/>
            <person name="Brodie E.L."/>
            <person name="Williams K.H."/>
            <person name="Hubbard S.S."/>
            <person name="Banfield J.F."/>
        </authorList>
    </citation>
    <scope>NUCLEOTIDE SEQUENCE [LARGE SCALE GENOMIC DNA]</scope>
</reference>
<dbReference type="CDD" id="cd06223">
    <property type="entry name" value="PRTases_typeI"/>
    <property type="match status" value="1"/>
</dbReference>
<dbReference type="SUPFAM" id="SSF53271">
    <property type="entry name" value="PRTase-like"/>
    <property type="match status" value="1"/>
</dbReference>
<comment type="cofactor">
    <cofactor evidence="7">
        <name>Mg(2+)</name>
        <dbReference type="ChEBI" id="CHEBI:18420"/>
    </cofactor>
</comment>
<dbReference type="EC" id="2.4.2.10" evidence="2 7"/>
<accession>A0A1F4S132</accession>
<dbReference type="GO" id="GO:0000287">
    <property type="term" value="F:magnesium ion binding"/>
    <property type="evidence" value="ECO:0007669"/>
    <property type="project" value="UniProtKB-UniRule"/>
</dbReference>
<dbReference type="GO" id="GO:0019856">
    <property type="term" value="P:pyrimidine nucleobase biosynthetic process"/>
    <property type="evidence" value="ECO:0007669"/>
    <property type="project" value="TreeGrafter"/>
</dbReference>
<evidence type="ECO:0000256" key="7">
    <source>
        <dbReference type="HAMAP-Rule" id="MF_01208"/>
    </source>
</evidence>
<dbReference type="Proteomes" id="UP000177905">
    <property type="component" value="Unassembled WGS sequence"/>
</dbReference>
<feature type="binding site" description="in other chain" evidence="7">
    <location>
        <begin position="122"/>
        <end position="130"/>
    </location>
    <ligand>
        <name>5-phospho-alpha-D-ribose 1-diphosphate</name>
        <dbReference type="ChEBI" id="CHEBI:58017"/>
        <note>ligand shared between dimeric partners</note>
    </ligand>
</feature>
<feature type="binding site" evidence="7">
    <location>
        <position position="100"/>
    </location>
    <ligand>
        <name>5-phospho-alpha-D-ribose 1-diphosphate</name>
        <dbReference type="ChEBI" id="CHEBI:58017"/>
        <note>ligand shared between dimeric partners</note>
    </ligand>
</feature>
<comment type="caution">
    <text evidence="9">The sequence shown here is derived from an EMBL/GenBank/DDBJ whole genome shotgun (WGS) entry which is preliminary data.</text>
</comment>
<evidence type="ECO:0000256" key="1">
    <source>
        <dbReference type="ARBA" id="ARBA00004889"/>
    </source>
</evidence>
<evidence type="ECO:0000313" key="10">
    <source>
        <dbReference type="Proteomes" id="UP000177905"/>
    </source>
</evidence>
<evidence type="ECO:0000256" key="3">
    <source>
        <dbReference type="ARBA" id="ARBA00022676"/>
    </source>
</evidence>
<dbReference type="PANTHER" id="PTHR19278:SF9">
    <property type="entry name" value="URIDINE 5'-MONOPHOSPHATE SYNTHASE"/>
    <property type="match status" value="1"/>
</dbReference>
<dbReference type="EMBL" id="MEUA01000040">
    <property type="protein sequence ID" value="OGC14141.1"/>
    <property type="molecule type" value="Genomic_DNA"/>
</dbReference>
<dbReference type="Pfam" id="PF00156">
    <property type="entry name" value="Pribosyltran"/>
    <property type="match status" value="1"/>
</dbReference>
<evidence type="ECO:0000313" key="9">
    <source>
        <dbReference type="EMBL" id="OGC14141.1"/>
    </source>
</evidence>
<dbReference type="InterPro" id="IPR000836">
    <property type="entry name" value="PRTase_dom"/>
</dbReference>
<feature type="binding site" evidence="7">
    <location>
        <position position="126"/>
    </location>
    <ligand>
        <name>orotate</name>
        <dbReference type="ChEBI" id="CHEBI:30839"/>
    </ligand>
</feature>